<dbReference type="Proteomes" id="UP000005580">
    <property type="component" value="Unassembled WGS sequence"/>
</dbReference>
<reference evidence="2" key="1">
    <citation type="submission" date="2011-01" db="EMBL/GenBank/DDBJ databases">
        <authorList>
            <person name="Muzny D."/>
            <person name="Qin X."/>
            <person name="Buhay C."/>
            <person name="Dugan-Rocha S."/>
            <person name="Ding Y."/>
            <person name="Chen G."/>
            <person name="Hawes A."/>
            <person name="Holder M."/>
            <person name="Jhangiani S."/>
            <person name="Johnson A."/>
            <person name="Khan Z."/>
            <person name="Li Z."/>
            <person name="Liu W."/>
            <person name="Liu X."/>
            <person name="Perez L."/>
            <person name="Shen H."/>
            <person name="Wang Q."/>
            <person name="Watt J."/>
            <person name="Xi L."/>
            <person name="Xin Y."/>
            <person name="Zhou J."/>
            <person name="Deng J."/>
            <person name="Jiang H."/>
            <person name="Liu Y."/>
            <person name="Qu J."/>
            <person name="Song X.-Z."/>
            <person name="Zhang L."/>
            <person name="Villasana D."/>
            <person name="Johnson A."/>
            <person name="Liu J."/>
            <person name="Liyanage D."/>
            <person name="Lorensuhewa L."/>
            <person name="Robinson T."/>
            <person name="Song A."/>
            <person name="Song B.-B."/>
            <person name="Dinh H."/>
            <person name="Thornton R."/>
            <person name="Coyle M."/>
            <person name="Francisco L."/>
            <person name="Jackson L."/>
            <person name="Javaid M."/>
            <person name="Korchina V."/>
            <person name="Kovar C."/>
            <person name="Mata R."/>
            <person name="Mathew T."/>
            <person name="Ngo R."/>
            <person name="Nguyen L."/>
            <person name="Nguyen N."/>
            <person name="Okwuonu G."/>
            <person name="Ongeri F."/>
            <person name="Pham C."/>
            <person name="Simmons D."/>
            <person name="Wilczek-Boney K."/>
            <person name="Hale W."/>
            <person name="Jakkamsetti A."/>
            <person name="Pham P."/>
            <person name="Ruth R."/>
            <person name="San Lucas F."/>
            <person name="Warren J."/>
            <person name="Zhang J."/>
            <person name="Zhao Z."/>
            <person name="Zhou C."/>
            <person name="Zhu D."/>
            <person name="Lee S."/>
            <person name="Bess C."/>
            <person name="Blankenburg K."/>
            <person name="Forbes L."/>
            <person name="Fu Q."/>
            <person name="Gubbala S."/>
            <person name="Hirani K."/>
            <person name="Jayaseelan J.C."/>
            <person name="Lara F."/>
            <person name="Munidasa M."/>
            <person name="Palculict T."/>
            <person name="Patil S."/>
            <person name="Pu L.-L."/>
            <person name="Saada N."/>
            <person name="Tang L."/>
            <person name="Weissenberger G."/>
            <person name="Zhu Y."/>
            <person name="Hemphill L."/>
            <person name="Shang Y."/>
            <person name="Youmans B."/>
            <person name="Ayvaz T."/>
            <person name="Ross M."/>
            <person name="Santibanez J."/>
            <person name="Aqrawi P."/>
            <person name="Gross S."/>
            <person name="Joshi V."/>
            <person name="Fowler G."/>
            <person name="Nazareth L."/>
            <person name="Reid J."/>
            <person name="Worley K."/>
            <person name="Petrosino J."/>
            <person name="Highlander S."/>
            <person name="Gibbs R."/>
        </authorList>
    </citation>
    <scope>NUCLEOTIDE SEQUENCE [LARGE SCALE GENOMIC DNA]</scope>
    <source>
        <strain evidence="2">ATCC 33269</strain>
    </source>
</reference>
<evidence type="ECO:0000313" key="2">
    <source>
        <dbReference type="EMBL" id="EFZ38069.1"/>
    </source>
</evidence>
<proteinExistence type="predicted"/>
<protein>
    <recommendedName>
        <fullName evidence="4">DUF3108 domain-containing protein</fullName>
    </recommendedName>
</protein>
<evidence type="ECO:0000313" key="3">
    <source>
        <dbReference type="Proteomes" id="UP000005580"/>
    </source>
</evidence>
<name>E7RMT8_9BACT</name>
<organism evidence="2 3">
    <name type="scientific">Hoylesella oralis ATCC 33269</name>
    <dbReference type="NCBI Taxonomy" id="873533"/>
    <lineage>
        <taxon>Bacteria</taxon>
        <taxon>Pseudomonadati</taxon>
        <taxon>Bacteroidota</taxon>
        <taxon>Bacteroidia</taxon>
        <taxon>Bacteroidales</taxon>
        <taxon>Prevotellaceae</taxon>
        <taxon>Hoylesella</taxon>
    </lineage>
</organism>
<dbReference type="HOGENOM" id="CLU_073797_1_1_10"/>
<dbReference type="RefSeq" id="WP_004369134.1">
    <property type="nucleotide sequence ID" value="NZ_GL833119.1"/>
</dbReference>
<dbReference type="InterPro" id="IPR021457">
    <property type="entry name" value="DUF3108"/>
</dbReference>
<dbReference type="STRING" id="28134.SAMN05444288_0427"/>
<dbReference type="EMBL" id="AEPE02000002">
    <property type="protein sequence ID" value="EFZ38069.1"/>
    <property type="molecule type" value="Genomic_DNA"/>
</dbReference>
<evidence type="ECO:0008006" key="4">
    <source>
        <dbReference type="Google" id="ProtNLM"/>
    </source>
</evidence>
<accession>E7RMT8</accession>
<dbReference type="AlphaFoldDB" id="E7RMT8"/>
<sequence>MRHYKFIMVVMLVLASYTSAGAQCTFRNTAFKSGEFLSYNLYFNWKFVWIKAGTASMYTVQSSYNGQPAYRSSLVTRGSQRVDNMFVLRDTLLCYTSTSMSPLYYRKGAREGKRYYVDEVFYSYPNGKCHIKQHQLTSSAENLWENHTYENCVFDMLNIFLRARSFDPANWKKGYQVDFMIAGGHETVPAQLKFNGKTTIKADNGVKYRCLQLSYLEKEDEKYKRIVDFYVTDDDNHIPVRLDMFLRFGSAKAFLVSMKGLRNPITSMVK</sequence>
<gene>
    <name evidence="2" type="ORF">HMPREF0663_10438</name>
</gene>
<evidence type="ECO:0000256" key="1">
    <source>
        <dbReference type="SAM" id="SignalP"/>
    </source>
</evidence>
<comment type="caution">
    <text evidence="2">The sequence shown here is derived from an EMBL/GenBank/DDBJ whole genome shotgun (WGS) entry which is preliminary data.</text>
</comment>
<keyword evidence="3" id="KW-1185">Reference proteome</keyword>
<feature type="chain" id="PRO_5003221531" description="DUF3108 domain-containing protein" evidence="1">
    <location>
        <begin position="23"/>
        <end position="270"/>
    </location>
</feature>
<keyword evidence="1" id="KW-0732">Signal</keyword>
<dbReference type="Pfam" id="PF11306">
    <property type="entry name" value="DUF3108"/>
    <property type="match status" value="1"/>
</dbReference>
<feature type="signal peptide" evidence="1">
    <location>
        <begin position="1"/>
        <end position="22"/>
    </location>
</feature>
<dbReference type="eggNOG" id="COG3170">
    <property type="taxonomic scope" value="Bacteria"/>
</dbReference>